<gene>
    <name evidence="1" type="ORF">GALMADRAFT_1141010</name>
</gene>
<protein>
    <submittedName>
        <fullName evidence="1">Uncharacterized protein</fullName>
    </submittedName>
</protein>
<evidence type="ECO:0000313" key="2">
    <source>
        <dbReference type="Proteomes" id="UP000027222"/>
    </source>
</evidence>
<evidence type="ECO:0000313" key="1">
    <source>
        <dbReference type="EMBL" id="KDR66802.1"/>
    </source>
</evidence>
<keyword evidence="2" id="KW-1185">Reference proteome</keyword>
<name>A0A067SA39_GALM3</name>
<dbReference type="EMBL" id="KL142420">
    <property type="protein sequence ID" value="KDR66802.1"/>
    <property type="molecule type" value="Genomic_DNA"/>
</dbReference>
<sequence length="213" mass="23361">MLVEVELGQVKLGVLIRRQRKANEVVLTVRFRVTVLESGDDVGVSVCGKLPARRRPIELEQRRRNLLPRPDLFSSSVHPSFGLQAKSTSASPTFFTPQSQEAAAAMAVAVVGTGISDDDVQPNSPFLTRSLPPSQSSAEFSTSILQLVPGIPYDRFLRTGTRRHPNIQDLSSNVVFAGRETSSGVNDRWLVVDDDGGHMVRMSTGHVQDEARR</sequence>
<proteinExistence type="predicted"/>
<reference evidence="2" key="1">
    <citation type="journal article" date="2014" name="Proc. Natl. Acad. Sci. U.S.A.">
        <title>Extensive sampling of basidiomycete genomes demonstrates inadequacy of the white-rot/brown-rot paradigm for wood decay fungi.</title>
        <authorList>
            <person name="Riley R."/>
            <person name="Salamov A.A."/>
            <person name="Brown D.W."/>
            <person name="Nagy L.G."/>
            <person name="Floudas D."/>
            <person name="Held B.W."/>
            <person name="Levasseur A."/>
            <person name="Lombard V."/>
            <person name="Morin E."/>
            <person name="Otillar R."/>
            <person name="Lindquist E.A."/>
            <person name="Sun H."/>
            <person name="LaButti K.M."/>
            <person name="Schmutz J."/>
            <person name="Jabbour D."/>
            <person name="Luo H."/>
            <person name="Baker S.E."/>
            <person name="Pisabarro A.G."/>
            <person name="Walton J.D."/>
            <person name="Blanchette R.A."/>
            <person name="Henrissat B."/>
            <person name="Martin F."/>
            <person name="Cullen D."/>
            <person name="Hibbett D.S."/>
            <person name="Grigoriev I.V."/>
        </authorList>
    </citation>
    <scope>NUCLEOTIDE SEQUENCE [LARGE SCALE GENOMIC DNA]</scope>
    <source>
        <strain evidence="2">CBS 339.88</strain>
    </source>
</reference>
<dbReference type="HOGENOM" id="CLU_1294494_0_0_1"/>
<dbReference type="AlphaFoldDB" id="A0A067SA39"/>
<accession>A0A067SA39</accession>
<organism evidence="1 2">
    <name type="scientific">Galerina marginata (strain CBS 339.88)</name>
    <dbReference type="NCBI Taxonomy" id="685588"/>
    <lineage>
        <taxon>Eukaryota</taxon>
        <taxon>Fungi</taxon>
        <taxon>Dikarya</taxon>
        <taxon>Basidiomycota</taxon>
        <taxon>Agaricomycotina</taxon>
        <taxon>Agaricomycetes</taxon>
        <taxon>Agaricomycetidae</taxon>
        <taxon>Agaricales</taxon>
        <taxon>Agaricineae</taxon>
        <taxon>Strophariaceae</taxon>
        <taxon>Galerina</taxon>
    </lineage>
</organism>
<dbReference type="Proteomes" id="UP000027222">
    <property type="component" value="Unassembled WGS sequence"/>
</dbReference>